<evidence type="ECO:0000256" key="2">
    <source>
        <dbReference type="SAM" id="Phobius"/>
    </source>
</evidence>
<evidence type="ECO:0000259" key="3">
    <source>
        <dbReference type="Pfam" id="PF13828"/>
    </source>
</evidence>
<gene>
    <name evidence="4" type="ordered locus">Xcel_2703</name>
</gene>
<evidence type="ECO:0000313" key="4">
    <source>
        <dbReference type="EMBL" id="ACZ31717.1"/>
    </source>
</evidence>
<name>D1BXS6_XYLCX</name>
<keyword evidence="2" id="KW-1133">Transmembrane helix</keyword>
<dbReference type="Pfam" id="PF13828">
    <property type="entry name" value="DUF4190"/>
    <property type="match status" value="1"/>
</dbReference>
<proteinExistence type="predicted"/>
<feature type="domain" description="DUF4190" evidence="3">
    <location>
        <begin position="73"/>
        <end position="135"/>
    </location>
</feature>
<dbReference type="InterPro" id="IPR025241">
    <property type="entry name" value="DUF4190"/>
</dbReference>
<evidence type="ECO:0000313" key="5">
    <source>
        <dbReference type="Proteomes" id="UP000002255"/>
    </source>
</evidence>
<keyword evidence="5" id="KW-1185">Reference proteome</keyword>
<dbReference type="STRING" id="446471.Xcel_2703"/>
<dbReference type="AlphaFoldDB" id="D1BXS6"/>
<feature type="compositionally biased region" description="Low complexity" evidence="1">
    <location>
        <begin position="42"/>
        <end position="58"/>
    </location>
</feature>
<organism evidence="4 5">
    <name type="scientific">Xylanimonas cellulosilytica (strain DSM 15894 / JCM 12276 / CECT 5975 / KCTC 9989 / LMG 20990 / NBRC 107835 / XIL07)</name>
    <dbReference type="NCBI Taxonomy" id="446471"/>
    <lineage>
        <taxon>Bacteria</taxon>
        <taxon>Bacillati</taxon>
        <taxon>Actinomycetota</taxon>
        <taxon>Actinomycetes</taxon>
        <taxon>Micrococcales</taxon>
        <taxon>Promicromonosporaceae</taxon>
        <taxon>Xylanimonas</taxon>
    </lineage>
</organism>
<feature type="region of interest" description="Disordered" evidence="1">
    <location>
        <begin position="1"/>
        <end position="58"/>
    </location>
</feature>
<dbReference type="eggNOG" id="ENOG5033A46">
    <property type="taxonomic scope" value="Bacteria"/>
</dbReference>
<feature type="transmembrane region" description="Helical" evidence="2">
    <location>
        <begin position="122"/>
        <end position="146"/>
    </location>
</feature>
<dbReference type="RefSeq" id="WP_012879459.1">
    <property type="nucleotide sequence ID" value="NC_013530.1"/>
</dbReference>
<dbReference type="HOGENOM" id="CLU_1651517_0_0_11"/>
<reference evidence="5" key="1">
    <citation type="submission" date="2009-11" db="EMBL/GenBank/DDBJ databases">
        <title>The complete chromosome of Xylanimonas cellulosilytica DSM 15894.</title>
        <authorList>
            <consortium name="US DOE Joint Genome Institute (JGI-PGF)"/>
            <person name="Lucas S."/>
            <person name="Copeland A."/>
            <person name="Lapidus A."/>
            <person name="Glavina del Rio T."/>
            <person name="Dalin E."/>
            <person name="Tice H."/>
            <person name="Bruce D."/>
            <person name="Goodwin L."/>
            <person name="Pitluck S."/>
            <person name="Kyrpides N."/>
            <person name="Mavromatis K."/>
            <person name="Ivanova N."/>
            <person name="Mikhailova N."/>
            <person name="Foster B."/>
            <person name="Clum A."/>
            <person name="Brettin T."/>
            <person name="Detter J.C."/>
            <person name="Han C."/>
            <person name="Larimer F."/>
            <person name="Land M."/>
            <person name="Hauser L."/>
            <person name="Markowitz V."/>
            <person name="Cheng J.F."/>
            <person name="Hugenholtz P."/>
            <person name="Woyke T."/>
            <person name="Wu D."/>
            <person name="Gehrich-Schroeter G."/>
            <person name="Schneider S."/>
            <person name="Pukall S.R."/>
            <person name="Klenk H.P."/>
            <person name="Eisen J.A."/>
        </authorList>
    </citation>
    <scope>NUCLEOTIDE SEQUENCE [LARGE SCALE GENOMIC DNA]</scope>
    <source>
        <strain evidence="5">DSM 15894 / CECT 5975 / LMG 20990 / XIL07</strain>
    </source>
</reference>
<evidence type="ECO:0000256" key="1">
    <source>
        <dbReference type="SAM" id="MobiDB-lite"/>
    </source>
</evidence>
<dbReference type="EMBL" id="CP001821">
    <property type="protein sequence ID" value="ACZ31717.1"/>
    <property type="molecule type" value="Genomic_DNA"/>
</dbReference>
<dbReference type="Proteomes" id="UP000002255">
    <property type="component" value="Chromosome"/>
</dbReference>
<reference evidence="4 5" key="2">
    <citation type="journal article" date="2010" name="Stand. Genomic Sci.">
        <title>Complete genome sequence of Xylanimonas cellulosilytica type strain (XIL07).</title>
        <authorList>
            <person name="Foster B."/>
            <person name="Pukall R."/>
            <person name="Abt B."/>
            <person name="Nolan M."/>
            <person name="Glavina Del Rio T."/>
            <person name="Chen F."/>
            <person name="Lucas S."/>
            <person name="Tice H."/>
            <person name="Pitluck S."/>
            <person name="Cheng J.-F."/>
            <person name="Chertkov O."/>
            <person name="Brettin T."/>
            <person name="Han C."/>
            <person name="Detter J.C."/>
            <person name="Bruce D."/>
            <person name="Goodwin L."/>
            <person name="Ivanova N."/>
            <person name="Mavromatis K."/>
            <person name="Pati A."/>
            <person name="Mikhailova N."/>
            <person name="Chen A."/>
            <person name="Palaniappan K."/>
            <person name="Land M."/>
            <person name="Hauser L."/>
            <person name="Chang Y.-J."/>
            <person name="Jeffries C.D."/>
            <person name="Chain P."/>
            <person name="Rohde M."/>
            <person name="Goeker M."/>
            <person name="Bristow J."/>
            <person name="Eisen J.A."/>
            <person name="Markowitz V."/>
            <person name="Hugenholtz P."/>
            <person name="Kyrpides N.C."/>
            <person name="Klenk H.-P."/>
            <person name="Lapidus A."/>
        </authorList>
    </citation>
    <scope>NUCLEOTIDE SEQUENCE [LARGE SCALE GENOMIC DNA]</scope>
    <source>
        <strain evidence="5">DSM 15894 / CECT 5975 / LMG 20990 / XIL07</strain>
    </source>
</reference>
<dbReference type="OrthoDB" id="4374883at2"/>
<dbReference type="KEGG" id="xce:Xcel_2703"/>
<keyword evidence="2" id="KW-0472">Membrane</keyword>
<keyword evidence="2" id="KW-0812">Transmembrane</keyword>
<accession>D1BXS6</accession>
<protein>
    <recommendedName>
        <fullName evidence="3">DUF4190 domain-containing protein</fullName>
    </recommendedName>
</protein>
<sequence length="160" mass="16192">MSSDPYGIRPSEPHGGPTPPSGQPSYYGEPTSGQQPYGDPATHQPYGQHPQQPYPYAQPGYGYAPTGPGTDGLAIGALVSGILGLTVVPLLASVVALVLGIMSLGRIRQSGQEGRGMAITGIVLGAAGVALLLLAIVGLILLFGFASTGSGPVVEFHSTI</sequence>
<feature type="transmembrane region" description="Helical" evidence="2">
    <location>
        <begin position="73"/>
        <end position="101"/>
    </location>
</feature>